<dbReference type="EMBL" id="JAJVDC020000004">
    <property type="protein sequence ID" value="KAL1637189.1"/>
    <property type="molecule type" value="Genomic_DNA"/>
</dbReference>
<feature type="transmembrane region" description="Helical" evidence="6">
    <location>
        <begin position="58"/>
        <end position="75"/>
    </location>
</feature>
<feature type="transmembrane region" description="Helical" evidence="6">
    <location>
        <begin position="27"/>
        <end position="46"/>
    </location>
</feature>
<evidence type="ECO:0000256" key="4">
    <source>
        <dbReference type="ARBA" id="ARBA00022989"/>
    </source>
</evidence>
<protein>
    <submittedName>
        <fullName evidence="7">Uncharacterized protein</fullName>
    </submittedName>
</protein>
<evidence type="ECO:0000256" key="3">
    <source>
        <dbReference type="ARBA" id="ARBA00022692"/>
    </source>
</evidence>
<keyword evidence="8" id="KW-1185">Reference proteome</keyword>
<reference evidence="7 8" key="1">
    <citation type="submission" date="2024-02" db="EMBL/GenBank/DDBJ databases">
        <title>De novo assembly and annotation of 12 fungi associated with fruit tree decline syndrome in Ontario, Canada.</title>
        <authorList>
            <person name="Sulman M."/>
            <person name="Ellouze W."/>
            <person name="Ilyukhin E."/>
        </authorList>
    </citation>
    <scope>NUCLEOTIDE SEQUENCE [LARGE SCALE GENOMIC DNA]</scope>
    <source>
        <strain evidence="7 8">M1-105</strain>
    </source>
</reference>
<organism evidence="7 8">
    <name type="scientific">Neofusicoccum ribis</name>
    <dbReference type="NCBI Taxonomy" id="45134"/>
    <lineage>
        <taxon>Eukaryota</taxon>
        <taxon>Fungi</taxon>
        <taxon>Dikarya</taxon>
        <taxon>Ascomycota</taxon>
        <taxon>Pezizomycotina</taxon>
        <taxon>Dothideomycetes</taxon>
        <taxon>Dothideomycetes incertae sedis</taxon>
        <taxon>Botryosphaeriales</taxon>
        <taxon>Botryosphaeriaceae</taxon>
        <taxon>Neofusicoccum</taxon>
    </lineage>
</organism>
<dbReference type="PANTHER" id="PTHR12668">
    <property type="entry name" value="TRANSMEMBRANE PROTEIN 14, 15"/>
    <property type="match status" value="1"/>
</dbReference>
<evidence type="ECO:0000313" key="8">
    <source>
        <dbReference type="Proteomes" id="UP001521116"/>
    </source>
</evidence>
<dbReference type="InterPro" id="IPR005349">
    <property type="entry name" value="TMEM14"/>
</dbReference>
<comment type="caution">
    <text evidence="7">The sequence shown here is derived from an EMBL/GenBank/DDBJ whole genome shotgun (WGS) entry which is preliminary data.</text>
</comment>
<gene>
    <name evidence="7" type="ORF">SLS56_000848</name>
</gene>
<evidence type="ECO:0000256" key="2">
    <source>
        <dbReference type="ARBA" id="ARBA00007590"/>
    </source>
</evidence>
<evidence type="ECO:0000256" key="5">
    <source>
        <dbReference type="ARBA" id="ARBA00023136"/>
    </source>
</evidence>
<dbReference type="Gene3D" id="1.10.10.1740">
    <property type="entry name" value="Transmembrane protein 14-like"/>
    <property type="match status" value="1"/>
</dbReference>
<evidence type="ECO:0000313" key="7">
    <source>
        <dbReference type="EMBL" id="KAL1637189.1"/>
    </source>
</evidence>
<comment type="similarity">
    <text evidence="2">Belongs to the TMEM14 family.</text>
</comment>
<sequence length="109" mass="10952">MGLETVAFILGALTAGGGITGYARTGSIPSIAAGVTVGTLYGLGGFRISNKQPYGVELALLASIILAGSSIPRAIKTGGKPLPVGLSLLATYGLINFGMAWQNKTVKTA</sequence>
<dbReference type="PANTHER" id="PTHR12668:SF15">
    <property type="entry name" value="UPF0136 DOMAIN PROTEIN (AFU_ORTHOLOGUE AFUA_1G03720)"/>
    <property type="match status" value="1"/>
</dbReference>
<dbReference type="Pfam" id="PF03647">
    <property type="entry name" value="Tmemb_14"/>
    <property type="match status" value="1"/>
</dbReference>
<keyword evidence="4 6" id="KW-1133">Transmembrane helix</keyword>
<proteinExistence type="inferred from homology"/>
<comment type="subcellular location">
    <subcellularLocation>
        <location evidence="1">Membrane</location>
    </subcellularLocation>
</comment>
<evidence type="ECO:0000256" key="6">
    <source>
        <dbReference type="SAM" id="Phobius"/>
    </source>
</evidence>
<feature type="transmembrane region" description="Helical" evidence="6">
    <location>
        <begin position="81"/>
        <end position="101"/>
    </location>
</feature>
<accession>A0ABR3TCD1</accession>
<dbReference type="Proteomes" id="UP001521116">
    <property type="component" value="Unassembled WGS sequence"/>
</dbReference>
<dbReference type="InterPro" id="IPR044890">
    <property type="entry name" value="TMEM14_sf"/>
</dbReference>
<keyword evidence="3 6" id="KW-0812">Transmembrane</keyword>
<evidence type="ECO:0000256" key="1">
    <source>
        <dbReference type="ARBA" id="ARBA00004370"/>
    </source>
</evidence>
<keyword evidence="5 6" id="KW-0472">Membrane</keyword>
<name>A0ABR3TCD1_9PEZI</name>